<evidence type="ECO:0000256" key="3">
    <source>
        <dbReference type="SAM" id="Phobius"/>
    </source>
</evidence>
<keyword evidence="3" id="KW-0812">Transmembrane</keyword>
<dbReference type="InterPro" id="IPR029787">
    <property type="entry name" value="Nucleotide_cyclase"/>
</dbReference>
<feature type="domain" description="GGDEF" evidence="4">
    <location>
        <begin position="246"/>
        <end position="379"/>
    </location>
</feature>
<evidence type="ECO:0000259" key="4">
    <source>
        <dbReference type="PROSITE" id="PS50887"/>
    </source>
</evidence>
<protein>
    <recommendedName>
        <fullName evidence="1">diguanylate cyclase</fullName>
        <ecNumber evidence="1">2.7.7.65</ecNumber>
    </recommendedName>
</protein>
<gene>
    <name evidence="5" type="ORF">NOF55_17675</name>
</gene>
<feature type="transmembrane region" description="Helical" evidence="3">
    <location>
        <begin position="61"/>
        <end position="82"/>
    </location>
</feature>
<accession>A0AAE3N3C5</accession>
<feature type="transmembrane region" description="Helical" evidence="3">
    <location>
        <begin position="89"/>
        <end position="107"/>
    </location>
</feature>
<comment type="catalytic activity">
    <reaction evidence="2">
        <text>2 GTP = 3',3'-c-di-GMP + 2 diphosphate</text>
        <dbReference type="Rhea" id="RHEA:24898"/>
        <dbReference type="ChEBI" id="CHEBI:33019"/>
        <dbReference type="ChEBI" id="CHEBI:37565"/>
        <dbReference type="ChEBI" id="CHEBI:58805"/>
        <dbReference type="EC" id="2.7.7.65"/>
    </reaction>
</comment>
<proteinExistence type="predicted"/>
<organism evidence="5 6">
    <name type="scientific">Ectorhizobium quercum</name>
    <dbReference type="NCBI Taxonomy" id="2965071"/>
    <lineage>
        <taxon>Bacteria</taxon>
        <taxon>Pseudomonadati</taxon>
        <taxon>Pseudomonadota</taxon>
        <taxon>Alphaproteobacteria</taxon>
        <taxon>Hyphomicrobiales</taxon>
        <taxon>Rhizobiaceae</taxon>
        <taxon>Ectorhizobium</taxon>
    </lineage>
</organism>
<evidence type="ECO:0000313" key="5">
    <source>
        <dbReference type="EMBL" id="MCX8998939.1"/>
    </source>
</evidence>
<keyword evidence="3" id="KW-1133">Transmembrane helix</keyword>
<feature type="transmembrane region" description="Helical" evidence="3">
    <location>
        <begin position="35"/>
        <end position="55"/>
    </location>
</feature>
<dbReference type="SUPFAM" id="SSF55073">
    <property type="entry name" value="Nucleotide cyclase"/>
    <property type="match status" value="1"/>
</dbReference>
<name>A0AAE3N3C5_9HYPH</name>
<dbReference type="EMBL" id="JANFPI010000006">
    <property type="protein sequence ID" value="MCX8998939.1"/>
    <property type="molecule type" value="Genomic_DNA"/>
</dbReference>
<feature type="transmembrane region" description="Helical" evidence="3">
    <location>
        <begin position="119"/>
        <end position="137"/>
    </location>
</feature>
<dbReference type="PANTHER" id="PTHR45138">
    <property type="entry name" value="REGULATORY COMPONENTS OF SENSORY TRANSDUCTION SYSTEM"/>
    <property type="match status" value="1"/>
</dbReference>
<dbReference type="InterPro" id="IPR000160">
    <property type="entry name" value="GGDEF_dom"/>
</dbReference>
<dbReference type="NCBIfam" id="TIGR00254">
    <property type="entry name" value="GGDEF"/>
    <property type="match status" value="1"/>
</dbReference>
<evidence type="ECO:0000256" key="2">
    <source>
        <dbReference type="ARBA" id="ARBA00034247"/>
    </source>
</evidence>
<dbReference type="Proteomes" id="UP001208771">
    <property type="component" value="Unassembled WGS sequence"/>
</dbReference>
<comment type="caution">
    <text evidence="5">The sequence shown here is derived from an EMBL/GenBank/DDBJ whole genome shotgun (WGS) entry which is preliminary data.</text>
</comment>
<reference evidence="5" key="1">
    <citation type="submission" date="2022-07" db="EMBL/GenBank/DDBJ databases">
        <title>Ectorhizobium quercum gen.nov., sp. nov.</title>
        <authorList>
            <person name="Ma T."/>
            <person name="Li Y."/>
        </authorList>
    </citation>
    <scope>NUCLEOTIDE SEQUENCE</scope>
    <source>
        <strain evidence="5">BDR2-2</strain>
    </source>
</reference>
<feature type="transmembrane region" description="Helical" evidence="3">
    <location>
        <begin position="149"/>
        <end position="171"/>
    </location>
</feature>
<dbReference type="FunFam" id="3.30.70.270:FF:000001">
    <property type="entry name" value="Diguanylate cyclase domain protein"/>
    <property type="match status" value="1"/>
</dbReference>
<keyword evidence="3" id="KW-0472">Membrane</keyword>
<dbReference type="EC" id="2.7.7.65" evidence="1"/>
<dbReference type="SMART" id="SM00267">
    <property type="entry name" value="GGDEF"/>
    <property type="match status" value="1"/>
</dbReference>
<feature type="transmembrane region" description="Helical" evidence="3">
    <location>
        <begin position="6"/>
        <end position="28"/>
    </location>
</feature>
<dbReference type="InterPro" id="IPR050469">
    <property type="entry name" value="Diguanylate_Cyclase"/>
</dbReference>
<dbReference type="Pfam" id="PF00990">
    <property type="entry name" value="GGDEF"/>
    <property type="match status" value="1"/>
</dbReference>
<dbReference type="PROSITE" id="PS50887">
    <property type="entry name" value="GGDEF"/>
    <property type="match status" value="1"/>
</dbReference>
<keyword evidence="6" id="KW-1185">Reference proteome</keyword>
<feature type="transmembrane region" description="Helical" evidence="3">
    <location>
        <begin position="183"/>
        <end position="205"/>
    </location>
</feature>
<dbReference type="InterPro" id="IPR043128">
    <property type="entry name" value="Rev_trsase/Diguanyl_cyclase"/>
</dbReference>
<dbReference type="PANTHER" id="PTHR45138:SF9">
    <property type="entry name" value="DIGUANYLATE CYCLASE DGCM-RELATED"/>
    <property type="match status" value="1"/>
</dbReference>
<dbReference type="GO" id="GO:0052621">
    <property type="term" value="F:diguanylate cyclase activity"/>
    <property type="evidence" value="ECO:0007669"/>
    <property type="project" value="UniProtKB-EC"/>
</dbReference>
<dbReference type="AlphaFoldDB" id="A0AAE3N3C5"/>
<dbReference type="RefSeq" id="WP_306412441.1">
    <property type="nucleotide sequence ID" value="NZ_JANFPI010000006.1"/>
</dbReference>
<dbReference type="Gene3D" id="3.30.70.270">
    <property type="match status" value="1"/>
</dbReference>
<evidence type="ECO:0000256" key="1">
    <source>
        <dbReference type="ARBA" id="ARBA00012528"/>
    </source>
</evidence>
<sequence length="413" mass="43982">MIDVRTGLLMWALEALSLSVVLLALWIGMRRSRTILFWSAGFALHGLGLVGVALRDRIPDFLSIQVANTAALFGMGLLLAGVQALDRRPVSVAIFIPAFVWTGGMLVPGVYETLWARLALYQGAASTAYALIGLALLRGSTPTVNTRTALAALQFVQTALSLAVMTLIVLYRPTAFHELPHAIAIAVTGGLSIIGSLILGTRLMMLENEHRLKRLAETDPLTGVLNRRGFEQAFDRMNGALFPDLPATALVHLDLDHFKRINDLHGHQAGDIVLMAFARMADAVMVGRGVVGRLGGEEFACVLRVASAAEAVEAAGRIREALKQTPVALADSEIAVTTSAGISIAPHGTAGLSAMLAGADRALYAAKRAGRDRIGIECEDGVHIVSASDEAALSDSTDRQVAELQRMRLIGRT</sequence>
<evidence type="ECO:0000313" key="6">
    <source>
        <dbReference type="Proteomes" id="UP001208771"/>
    </source>
</evidence>
<dbReference type="CDD" id="cd01949">
    <property type="entry name" value="GGDEF"/>
    <property type="match status" value="1"/>
</dbReference>